<feature type="domain" description="VPS9" evidence="1">
    <location>
        <begin position="1"/>
        <end position="131"/>
    </location>
</feature>
<gene>
    <name evidence="2" type="ORF">ANN_16194</name>
</gene>
<dbReference type="EMBL" id="JAJSOF020000027">
    <property type="protein sequence ID" value="KAJ4433881.1"/>
    <property type="molecule type" value="Genomic_DNA"/>
</dbReference>
<dbReference type="Gene3D" id="1.20.1050.80">
    <property type="entry name" value="VPS9 domain"/>
    <property type="match status" value="1"/>
</dbReference>
<dbReference type="SUPFAM" id="SSF109993">
    <property type="entry name" value="VPS9 domain"/>
    <property type="match status" value="1"/>
</dbReference>
<organism evidence="2 3">
    <name type="scientific">Periplaneta americana</name>
    <name type="common">American cockroach</name>
    <name type="synonym">Blatta americana</name>
    <dbReference type="NCBI Taxonomy" id="6978"/>
    <lineage>
        <taxon>Eukaryota</taxon>
        <taxon>Metazoa</taxon>
        <taxon>Ecdysozoa</taxon>
        <taxon>Arthropoda</taxon>
        <taxon>Hexapoda</taxon>
        <taxon>Insecta</taxon>
        <taxon>Pterygota</taxon>
        <taxon>Neoptera</taxon>
        <taxon>Polyneoptera</taxon>
        <taxon>Dictyoptera</taxon>
        <taxon>Blattodea</taxon>
        <taxon>Blattoidea</taxon>
        <taxon>Blattidae</taxon>
        <taxon>Blattinae</taxon>
        <taxon>Periplaneta</taxon>
    </lineage>
</organism>
<reference evidence="2 3" key="1">
    <citation type="journal article" date="2022" name="Allergy">
        <title>Genome assembly and annotation of Periplaneta americana reveal a comprehensive cockroach allergen profile.</title>
        <authorList>
            <person name="Wang L."/>
            <person name="Xiong Q."/>
            <person name="Saelim N."/>
            <person name="Wang L."/>
            <person name="Nong W."/>
            <person name="Wan A.T."/>
            <person name="Shi M."/>
            <person name="Liu X."/>
            <person name="Cao Q."/>
            <person name="Hui J.H.L."/>
            <person name="Sookrung N."/>
            <person name="Leung T.F."/>
            <person name="Tungtrongchitr A."/>
            <person name="Tsui S.K.W."/>
        </authorList>
    </citation>
    <scope>NUCLEOTIDE SEQUENCE [LARGE SCALE GENOMIC DNA]</scope>
    <source>
        <strain evidence="2">PWHHKU_190912</strain>
    </source>
</reference>
<keyword evidence="3" id="KW-1185">Reference proteome</keyword>
<comment type="caution">
    <text evidence="2">The sequence shown here is derived from an EMBL/GenBank/DDBJ whole genome shotgun (WGS) entry which is preliminary data.</text>
</comment>
<name>A0ABQ8SJJ7_PERAM</name>
<protein>
    <recommendedName>
        <fullName evidence="1">VPS9 domain-containing protein</fullName>
    </recommendedName>
</protein>
<accession>A0ABQ8SJJ7</accession>
<dbReference type="PANTHER" id="PTHR46089:SF2">
    <property type="entry name" value="ALSIN HOMOLOG"/>
    <property type="match status" value="1"/>
</dbReference>
<dbReference type="Pfam" id="PF02204">
    <property type="entry name" value="VPS9"/>
    <property type="match status" value="1"/>
</dbReference>
<evidence type="ECO:0000313" key="3">
    <source>
        <dbReference type="Proteomes" id="UP001148838"/>
    </source>
</evidence>
<dbReference type="InterPro" id="IPR003123">
    <property type="entry name" value="VPS9"/>
</dbReference>
<dbReference type="InterPro" id="IPR037191">
    <property type="entry name" value="VPS9_dom_sf"/>
</dbReference>
<sequence>LLIYVGRKFWVTSHHQLSREPPFSPLEDQLFIDAVETLQQLKTTFSPLEKLLVIRRTFEQMTRAVQNNLGTSYLWTMDDLFPVFHFVVVRSRILQLGSEIHFIEDFMEPYLQNGELGIMFTTLKVLHSYSY</sequence>
<evidence type="ECO:0000259" key="1">
    <source>
        <dbReference type="PROSITE" id="PS51205"/>
    </source>
</evidence>
<feature type="non-terminal residue" evidence="2">
    <location>
        <position position="1"/>
    </location>
</feature>
<dbReference type="PROSITE" id="PS51205">
    <property type="entry name" value="VPS9"/>
    <property type="match status" value="1"/>
</dbReference>
<dbReference type="Proteomes" id="UP001148838">
    <property type="component" value="Unassembled WGS sequence"/>
</dbReference>
<evidence type="ECO:0000313" key="2">
    <source>
        <dbReference type="EMBL" id="KAJ4433881.1"/>
    </source>
</evidence>
<dbReference type="InterPro" id="IPR051984">
    <property type="entry name" value="Alsin"/>
</dbReference>
<proteinExistence type="predicted"/>
<dbReference type="PANTHER" id="PTHR46089">
    <property type="entry name" value="ALSIN HOMOLOG"/>
    <property type="match status" value="1"/>
</dbReference>